<evidence type="ECO:0000256" key="6">
    <source>
        <dbReference type="ARBA" id="ARBA00022840"/>
    </source>
</evidence>
<dbReference type="InterPro" id="IPR013757">
    <property type="entry name" value="Topo_IIA_A_a_sf"/>
</dbReference>
<dbReference type="GO" id="GO:0006265">
    <property type="term" value="P:DNA topological change"/>
    <property type="evidence" value="ECO:0007669"/>
    <property type="project" value="UniProtKB-UniRule"/>
</dbReference>
<evidence type="ECO:0000313" key="13">
    <source>
        <dbReference type="Proteomes" id="UP000801492"/>
    </source>
</evidence>
<dbReference type="OrthoDB" id="276498at2759"/>
<dbReference type="InterPro" id="IPR013759">
    <property type="entry name" value="Topo_IIA_B_C"/>
</dbReference>
<protein>
    <recommendedName>
        <fullName evidence="4">DNA topoisomerase (ATP-hydrolyzing)</fullName>
        <ecNumber evidence="4">5.6.2.2</ecNumber>
    </recommendedName>
</protein>
<dbReference type="InterPro" id="IPR002205">
    <property type="entry name" value="Topo_IIA_dom_A"/>
</dbReference>
<dbReference type="GO" id="GO:0003918">
    <property type="term" value="F:DNA topoisomerase type II (double strand cut, ATP-hydrolyzing) activity"/>
    <property type="evidence" value="ECO:0007669"/>
    <property type="project" value="UniProtKB-EC"/>
</dbReference>
<evidence type="ECO:0000256" key="4">
    <source>
        <dbReference type="ARBA" id="ARBA00012895"/>
    </source>
</evidence>
<keyword evidence="5" id="KW-0547">Nucleotide-binding</keyword>
<evidence type="ECO:0000256" key="5">
    <source>
        <dbReference type="ARBA" id="ARBA00022741"/>
    </source>
</evidence>
<dbReference type="GO" id="GO:0003677">
    <property type="term" value="F:DNA binding"/>
    <property type="evidence" value="ECO:0007669"/>
    <property type="project" value="UniProtKB-UniRule"/>
</dbReference>
<keyword evidence="7 10" id="KW-0799">Topoisomerase</keyword>
<gene>
    <name evidence="12" type="ORF">ILUMI_00887</name>
</gene>
<evidence type="ECO:0000256" key="3">
    <source>
        <dbReference type="ARBA" id="ARBA00011080"/>
    </source>
</evidence>
<dbReference type="InterPro" id="IPR001154">
    <property type="entry name" value="TopoII_euk"/>
</dbReference>
<dbReference type="SUPFAM" id="SSF56719">
    <property type="entry name" value="Type II DNA topoisomerase"/>
    <property type="match status" value="1"/>
</dbReference>
<comment type="cofactor">
    <cofactor evidence="2">
        <name>Mg(2+)</name>
        <dbReference type="ChEBI" id="CHEBI:18420"/>
    </cofactor>
</comment>
<evidence type="ECO:0000313" key="12">
    <source>
        <dbReference type="EMBL" id="KAF2905293.1"/>
    </source>
</evidence>
<dbReference type="Gene3D" id="3.90.199.10">
    <property type="entry name" value="Topoisomerase II, domain 5"/>
    <property type="match status" value="1"/>
</dbReference>
<organism evidence="12 13">
    <name type="scientific">Ignelater luminosus</name>
    <name type="common">Cucubano</name>
    <name type="synonym">Pyrophorus luminosus</name>
    <dbReference type="NCBI Taxonomy" id="2038154"/>
    <lineage>
        <taxon>Eukaryota</taxon>
        <taxon>Metazoa</taxon>
        <taxon>Ecdysozoa</taxon>
        <taxon>Arthropoda</taxon>
        <taxon>Hexapoda</taxon>
        <taxon>Insecta</taxon>
        <taxon>Pterygota</taxon>
        <taxon>Neoptera</taxon>
        <taxon>Endopterygota</taxon>
        <taxon>Coleoptera</taxon>
        <taxon>Polyphaga</taxon>
        <taxon>Elateriformia</taxon>
        <taxon>Elateroidea</taxon>
        <taxon>Elateridae</taxon>
        <taxon>Agrypninae</taxon>
        <taxon>Pyrophorini</taxon>
        <taxon>Ignelater</taxon>
    </lineage>
</organism>
<reference evidence="12" key="1">
    <citation type="submission" date="2019-08" db="EMBL/GenBank/DDBJ databases">
        <title>The genome of the North American firefly Photinus pyralis.</title>
        <authorList>
            <consortium name="Photinus pyralis genome working group"/>
            <person name="Fallon T.R."/>
            <person name="Sander Lower S.E."/>
            <person name="Weng J.-K."/>
        </authorList>
    </citation>
    <scope>NUCLEOTIDE SEQUENCE</scope>
    <source>
        <strain evidence="12">TRF0915ILg1</strain>
        <tissue evidence="12">Whole body</tissue>
    </source>
</reference>
<evidence type="ECO:0000259" key="11">
    <source>
        <dbReference type="PROSITE" id="PS52040"/>
    </source>
</evidence>
<dbReference type="GO" id="GO:0000712">
    <property type="term" value="P:resolution of meiotic recombination intermediates"/>
    <property type="evidence" value="ECO:0007669"/>
    <property type="project" value="TreeGrafter"/>
</dbReference>
<dbReference type="GO" id="GO:0005524">
    <property type="term" value="F:ATP binding"/>
    <property type="evidence" value="ECO:0007669"/>
    <property type="project" value="UniProtKB-KW"/>
</dbReference>
<dbReference type="PANTHER" id="PTHR10169:SF38">
    <property type="entry name" value="DNA TOPOISOMERASE 2"/>
    <property type="match status" value="1"/>
</dbReference>
<dbReference type="InterPro" id="IPR013760">
    <property type="entry name" value="Topo_IIA-like_dom_sf"/>
</dbReference>
<evidence type="ECO:0000256" key="8">
    <source>
        <dbReference type="ARBA" id="ARBA00023125"/>
    </source>
</evidence>
<dbReference type="EMBL" id="VTPC01000570">
    <property type="protein sequence ID" value="KAF2905293.1"/>
    <property type="molecule type" value="Genomic_DNA"/>
</dbReference>
<name>A0A8K0GPS4_IGNLU</name>
<dbReference type="PRINTS" id="PR01158">
    <property type="entry name" value="TOPISMRASEII"/>
</dbReference>
<dbReference type="Pfam" id="PF00521">
    <property type="entry name" value="DNA_topoisoIV"/>
    <property type="match status" value="1"/>
</dbReference>
<dbReference type="EC" id="5.6.2.2" evidence="4"/>
<dbReference type="SMART" id="SM00434">
    <property type="entry name" value="TOP4c"/>
    <property type="match status" value="1"/>
</dbReference>
<dbReference type="GO" id="GO:0000819">
    <property type="term" value="P:sister chromatid segregation"/>
    <property type="evidence" value="ECO:0007669"/>
    <property type="project" value="TreeGrafter"/>
</dbReference>
<comment type="similarity">
    <text evidence="3">Belongs to the type II topoisomerase family.</text>
</comment>
<comment type="catalytic activity">
    <reaction evidence="1 10">
        <text>ATP-dependent breakage, passage and rejoining of double-stranded DNA.</text>
        <dbReference type="EC" id="5.6.2.2"/>
    </reaction>
</comment>
<evidence type="ECO:0000256" key="1">
    <source>
        <dbReference type="ARBA" id="ARBA00000185"/>
    </source>
</evidence>
<evidence type="ECO:0000256" key="2">
    <source>
        <dbReference type="ARBA" id="ARBA00001946"/>
    </source>
</evidence>
<keyword evidence="8 10" id="KW-0238">DNA-binding</keyword>
<proteinExistence type="inferred from homology"/>
<accession>A0A8K0GPS4</accession>
<dbReference type="Proteomes" id="UP000801492">
    <property type="component" value="Unassembled WGS sequence"/>
</dbReference>
<dbReference type="PANTHER" id="PTHR10169">
    <property type="entry name" value="DNA TOPOISOMERASE/GYRASE"/>
    <property type="match status" value="1"/>
</dbReference>
<dbReference type="InterPro" id="IPR050634">
    <property type="entry name" value="DNA_Topoisomerase_II"/>
</dbReference>
<dbReference type="InterPro" id="IPR013758">
    <property type="entry name" value="Topo_IIA_A/C_ab"/>
</dbReference>
<dbReference type="GO" id="GO:0005634">
    <property type="term" value="C:nucleus"/>
    <property type="evidence" value="ECO:0007669"/>
    <property type="project" value="TreeGrafter"/>
</dbReference>
<sequence>MLQQFLGVVNIVGELRQEVISKRRKKIGLPEKYLYTKDTKSIYYVDFVNRELILSSNADNVRSIPSLVDGVEPGQRKVLFTCIKRNDKKEVKVAQLSGSVAEHLAYHHGEVCLCTTIVSLAQLARLAGGKDYASPRYIFTKMSPLTRLIFHPSDDSLLKHEYDDNQKIEPVWYIPIIPMILVNGADGIGTGWMTKIPNYNPRETVQNLRIMLDGDDELVPMIPWYKNFRGTIEDCGNQQRYVISGEIAIIGNDKVEITELSIGTWTQNYKENVLEPLLHDITVKFVVTCKPGLLVKLKKDSLHKVLKLQSVTHTTSMCAFDELGCLRTFESVIDILQEFYTLLLKMYEKRKDYLEGFLEAEAAQLCNQARFIVEKCSRDLVVENKKRKTIAD</sequence>
<dbReference type="Gene3D" id="3.40.50.670">
    <property type="match status" value="1"/>
</dbReference>
<comment type="caution">
    <text evidence="12">The sequence shown here is derived from an EMBL/GenBank/DDBJ whole genome shotgun (WGS) entry which is preliminary data.</text>
</comment>
<dbReference type="PROSITE" id="PS52040">
    <property type="entry name" value="TOPO_IIA"/>
    <property type="match status" value="1"/>
</dbReference>
<dbReference type="AlphaFoldDB" id="A0A8K0GPS4"/>
<evidence type="ECO:0000256" key="10">
    <source>
        <dbReference type="PROSITE-ProRule" id="PRU01384"/>
    </source>
</evidence>
<evidence type="ECO:0000256" key="7">
    <source>
        <dbReference type="ARBA" id="ARBA00023029"/>
    </source>
</evidence>
<keyword evidence="9 10" id="KW-0413">Isomerase</keyword>
<keyword evidence="13" id="KW-1185">Reference proteome</keyword>
<dbReference type="Gene3D" id="1.10.268.10">
    <property type="entry name" value="Topoisomerase, domain 3"/>
    <property type="match status" value="1"/>
</dbReference>
<evidence type="ECO:0000256" key="9">
    <source>
        <dbReference type="ARBA" id="ARBA00023235"/>
    </source>
</evidence>
<keyword evidence="6" id="KW-0067">ATP-binding</keyword>
<feature type="active site" description="O-(5'-phospho-DNA)-tyrosine intermediate" evidence="10">
    <location>
        <position position="137"/>
    </location>
</feature>
<dbReference type="Gene3D" id="3.30.1360.40">
    <property type="match status" value="1"/>
</dbReference>
<feature type="domain" description="Topo IIA-type catalytic" evidence="11">
    <location>
        <begin position="64"/>
        <end position="392"/>
    </location>
</feature>